<dbReference type="PROSITE" id="PS50033">
    <property type="entry name" value="UBX"/>
    <property type="match status" value="1"/>
</dbReference>
<proteinExistence type="predicted"/>
<dbReference type="AlphaFoldDB" id="A0A9P8NVC6"/>
<dbReference type="OrthoDB" id="440781at2759"/>
<feature type="domain" description="UBX" evidence="2">
    <location>
        <begin position="291"/>
        <end position="380"/>
    </location>
</feature>
<gene>
    <name evidence="3" type="ORF">OGAPHI_006976</name>
</gene>
<dbReference type="GO" id="GO:0005737">
    <property type="term" value="C:cytoplasm"/>
    <property type="evidence" value="ECO:0007669"/>
    <property type="project" value="TreeGrafter"/>
</dbReference>
<dbReference type="EMBL" id="JAEUBE010000504">
    <property type="protein sequence ID" value="KAH3660390.1"/>
    <property type="molecule type" value="Genomic_DNA"/>
</dbReference>
<dbReference type="InterPro" id="IPR021569">
    <property type="entry name" value="TUG-UBL1"/>
</dbReference>
<dbReference type="GO" id="GO:0012506">
    <property type="term" value="C:vesicle membrane"/>
    <property type="evidence" value="ECO:0007669"/>
    <property type="project" value="TreeGrafter"/>
</dbReference>
<dbReference type="Gene3D" id="3.10.20.90">
    <property type="entry name" value="Phosphatidylinositol 3-kinase Catalytic Subunit, Chain A, domain 1"/>
    <property type="match status" value="1"/>
</dbReference>
<protein>
    <recommendedName>
        <fullName evidence="2">UBX domain-containing protein</fullName>
    </recommendedName>
</protein>
<dbReference type="GO" id="GO:0006886">
    <property type="term" value="P:intracellular protein transport"/>
    <property type="evidence" value="ECO:0007669"/>
    <property type="project" value="TreeGrafter"/>
</dbReference>
<feature type="compositionally biased region" description="Basic residues" evidence="1">
    <location>
        <begin position="441"/>
        <end position="450"/>
    </location>
</feature>
<name>A0A9P8NVC6_9ASCO</name>
<reference evidence="3" key="1">
    <citation type="journal article" date="2021" name="Open Biol.">
        <title>Shared evolutionary footprints suggest mitochondrial oxidative damage underlies multiple complex I losses in fungi.</title>
        <authorList>
            <person name="Schikora-Tamarit M.A."/>
            <person name="Marcet-Houben M."/>
            <person name="Nosek J."/>
            <person name="Gabaldon T."/>
        </authorList>
    </citation>
    <scope>NUCLEOTIDE SEQUENCE</scope>
    <source>
        <strain evidence="3">CBS6075</strain>
    </source>
</reference>
<dbReference type="PANTHER" id="PTHR46467">
    <property type="entry name" value="TETHER CONTAINING UBX DOMAIN FOR GLUT4"/>
    <property type="match status" value="1"/>
</dbReference>
<evidence type="ECO:0000256" key="1">
    <source>
        <dbReference type="SAM" id="MobiDB-lite"/>
    </source>
</evidence>
<reference evidence="3" key="2">
    <citation type="submission" date="2021-01" db="EMBL/GenBank/DDBJ databases">
        <authorList>
            <person name="Schikora-Tamarit M.A."/>
        </authorList>
    </citation>
    <scope>NUCLEOTIDE SEQUENCE</scope>
    <source>
        <strain evidence="3">CBS6075</strain>
    </source>
</reference>
<feature type="region of interest" description="Disordered" evidence="1">
    <location>
        <begin position="415"/>
        <end position="450"/>
    </location>
</feature>
<comment type="caution">
    <text evidence="3">The sequence shown here is derived from an EMBL/GenBank/DDBJ whole genome shotgun (WGS) entry which is preliminary data.</text>
</comment>
<dbReference type="RefSeq" id="XP_046058093.1">
    <property type="nucleotide sequence ID" value="XM_046208320.1"/>
</dbReference>
<dbReference type="PANTHER" id="PTHR46467:SF1">
    <property type="entry name" value="TETHER CONTAINING UBX DOMAIN FOR GLUT4"/>
    <property type="match status" value="1"/>
</dbReference>
<dbReference type="Proteomes" id="UP000769157">
    <property type="component" value="Unassembled WGS sequence"/>
</dbReference>
<feature type="compositionally biased region" description="Polar residues" evidence="1">
    <location>
        <begin position="421"/>
        <end position="436"/>
    </location>
</feature>
<evidence type="ECO:0000313" key="4">
    <source>
        <dbReference type="Proteomes" id="UP000769157"/>
    </source>
</evidence>
<evidence type="ECO:0000313" key="3">
    <source>
        <dbReference type="EMBL" id="KAH3660390.1"/>
    </source>
</evidence>
<evidence type="ECO:0000259" key="2">
    <source>
        <dbReference type="PROSITE" id="PS50033"/>
    </source>
</evidence>
<sequence>MSSLTINYNFRSFKSKAVPSKILNDVLIESCEYFKLESSRFVLKHKNQVLDLSLPLRLSNLPQGCKLDLVESTSKVQSGSGGKVVIKLQISAPEGDSSFVQPSPSKSVKEFGTENTIVQVLQEFEKSLETPLIKREALGEWKYVYQPVVQSMNKTLSTETDLNQTLKDLGLLNGNHALRLRFKVERHKIDTPTQTPVAIPKKVEPTVADIKPKAVSPVSADKPKDIPESADPIQVFVPSNEQPTDQPEDESVYEMSVDQARFYQSMLAKQAHPSTQMMTRKQREQLVPEKKPITECILRIKFPDYTQVQLVLQPDQTLGDLYNLLVSQVVVLAKDQHDQPQPVFELHSAYPTQPLLKTAQDLDKQLVADCQLPHRSLLVYRDNYKRAQYIKNEYLNSAKTLDELEEVKVSKQESTVEIKQESTASAKPQRTVSSTNEPRKVPKWLKLGKK</sequence>
<dbReference type="Pfam" id="PF11470">
    <property type="entry name" value="TUG-UBL1"/>
    <property type="match status" value="1"/>
</dbReference>
<dbReference type="InterPro" id="IPR029071">
    <property type="entry name" value="Ubiquitin-like_domsf"/>
</dbReference>
<dbReference type="CDD" id="cd16105">
    <property type="entry name" value="Ubl_ASPSCR1_like"/>
    <property type="match status" value="1"/>
</dbReference>
<dbReference type="SUPFAM" id="SSF54236">
    <property type="entry name" value="Ubiquitin-like"/>
    <property type="match status" value="2"/>
</dbReference>
<accession>A0A9P8NVC6</accession>
<dbReference type="InterPro" id="IPR001012">
    <property type="entry name" value="UBX_dom"/>
</dbReference>
<dbReference type="GeneID" id="70238940"/>
<keyword evidence="4" id="KW-1185">Reference proteome</keyword>
<organism evidence="3 4">
    <name type="scientific">Ogataea philodendri</name>
    <dbReference type="NCBI Taxonomy" id="1378263"/>
    <lineage>
        <taxon>Eukaryota</taxon>
        <taxon>Fungi</taxon>
        <taxon>Dikarya</taxon>
        <taxon>Ascomycota</taxon>
        <taxon>Saccharomycotina</taxon>
        <taxon>Pichiomycetes</taxon>
        <taxon>Pichiales</taxon>
        <taxon>Pichiaceae</taxon>
        <taxon>Ogataea</taxon>
    </lineage>
</organism>
<dbReference type="GO" id="GO:0005634">
    <property type="term" value="C:nucleus"/>
    <property type="evidence" value="ECO:0007669"/>
    <property type="project" value="TreeGrafter"/>
</dbReference>